<dbReference type="Pfam" id="PF09836">
    <property type="entry name" value="DUF2063"/>
    <property type="match status" value="1"/>
</dbReference>
<evidence type="ECO:0000259" key="2">
    <source>
        <dbReference type="Pfam" id="PF22106"/>
    </source>
</evidence>
<feature type="domain" description="Putative DNA-binding" evidence="1">
    <location>
        <begin position="8"/>
        <end position="93"/>
    </location>
</feature>
<dbReference type="InterPro" id="IPR018640">
    <property type="entry name" value="DUF2063"/>
</dbReference>
<evidence type="ECO:0000259" key="1">
    <source>
        <dbReference type="Pfam" id="PF09836"/>
    </source>
</evidence>
<dbReference type="Pfam" id="PF22106">
    <property type="entry name" value="NGO1945_C"/>
    <property type="match status" value="1"/>
</dbReference>
<reference evidence="4" key="1">
    <citation type="submission" date="2020-01" db="EMBL/GenBank/DDBJ databases">
        <title>'Steroidobacter agaridevorans' sp. nov., agar-degrading bacteria isolated from rhizosphere soils.</title>
        <authorList>
            <person name="Ikenaga M."/>
            <person name="Kataoka M."/>
            <person name="Murouchi A."/>
            <person name="Katsuragi S."/>
            <person name="Sakai M."/>
        </authorList>
    </citation>
    <scope>NUCLEOTIDE SEQUENCE [LARGE SCALE GENOMIC DNA]</scope>
    <source>
        <strain evidence="4">YU21-B</strain>
    </source>
</reference>
<dbReference type="AlphaFoldDB" id="A0A829YHI8"/>
<gene>
    <name evidence="3" type="ORF">GCM10011487_46690</name>
</gene>
<comment type="caution">
    <text evidence="3">The sequence shown here is derived from an EMBL/GenBank/DDBJ whole genome shotgun (WGS) entry which is preliminary data.</text>
</comment>
<dbReference type="InterPro" id="IPR044922">
    <property type="entry name" value="DUF2063_N_sf"/>
</dbReference>
<dbReference type="Proteomes" id="UP000445000">
    <property type="component" value="Unassembled WGS sequence"/>
</dbReference>
<name>A0A829YHI8_9GAMM</name>
<proteinExistence type="predicted"/>
<evidence type="ECO:0000313" key="3">
    <source>
        <dbReference type="EMBL" id="GFE82669.1"/>
    </source>
</evidence>
<dbReference type="InterPro" id="IPR054098">
    <property type="entry name" value="NGO1945-like_C"/>
</dbReference>
<dbReference type="Gene3D" id="1.10.150.690">
    <property type="entry name" value="DUF2063"/>
    <property type="match status" value="1"/>
</dbReference>
<dbReference type="RefSeq" id="WP_161814336.1">
    <property type="nucleotide sequence ID" value="NZ_BLJN01000005.1"/>
</dbReference>
<keyword evidence="4" id="KW-1185">Reference proteome</keyword>
<sequence>MASTLREQQFAFARHLRDPDQHPKPAGIEDRRMKVYRDLFFNSLQSQLASGFPVIRQTLDREVWLKLVRDFYADYRAQTPLFTEIAGEFVSYLQTRGDDPAWLAELAHYEWMETKLHLSDAPAPGHDSDGDLIEQTPVLSPLAMPLAYRWAVTHIGPESVPTAAPEQPTLLLLHRGADHRVRFMQLSPVTYRLLVSLSSNPWTGRKHLAVLAAEAGLAEGALLEPGRGMLEQFRRDGVVLGAAAAPAEGADVA</sequence>
<dbReference type="Gene3D" id="3.90.930.50">
    <property type="match status" value="1"/>
</dbReference>
<evidence type="ECO:0000313" key="4">
    <source>
        <dbReference type="Proteomes" id="UP000445000"/>
    </source>
</evidence>
<protein>
    <submittedName>
        <fullName evidence="3">DUF2063 domain-containing protein</fullName>
    </submittedName>
</protein>
<feature type="domain" description="NGO1945-like C-terminal" evidence="2">
    <location>
        <begin position="140"/>
        <end position="234"/>
    </location>
</feature>
<organism evidence="3 4">
    <name type="scientific">Steroidobacter agaridevorans</name>
    <dbReference type="NCBI Taxonomy" id="2695856"/>
    <lineage>
        <taxon>Bacteria</taxon>
        <taxon>Pseudomonadati</taxon>
        <taxon>Pseudomonadota</taxon>
        <taxon>Gammaproteobacteria</taxon>
        <taxon>Steroidobacterales</taxon>
        <taxon>Steroidobacteraceae</taxon>
        <taxon>Steroidobacter</taxon>
    </lineage>
</organism>
<dbReference type="EMBL" id="BLJN01000005">
    <property type="protein sequence ID" value="GFE82669.1"/>
    <property type="molecule type" value="Genomic_DNA"/>
</dbReference>
<accession>A0A829YHI8</accession>